<keyword evidence="3" id="KW-1185">Reference proteome</keyword>
<dbReference type="Gene3D" id="3.30.530.20">
    <property type="match status" value="1"/>
</dbReference>
<dbReference type="InterPro" id="IPR023393">
    <property type="entry name" value="START-like_dom_sf"/>
</dbReference>
<dbReference type="Proteomes" id="UP001179363">
    <property type="component" value="Unassembled WGS sequence"/>
</dbReference>
<dbReference type="Pfam" id="PF06445">
    <property type="entry name" value="GyrI-like"/>
    <property type="match status" value="1"/>
</dbReference>
<dbReference type="SUPFAM" id="SSF55136">
    <property type="entry name" value="Probable bacterial effector-binding domain"/>
    <property type="match status" value="1"/>
</dbReference>
<reference evidence="2" key="1">
    <citation type="submission" date="2022-01" db="EMBL/GenBank/DDBJ databases">
        <title>Gillisia lutea sp. nov., isolated from marine plastic residues from the Malvarosa beach (Valencia, Spain).</title>
        <authorList>
            <person name="Vidal-Verdu A."/>
            <person name="Molina-Menor E."/>
            <person name="Satari L."/>
            <person name="Pascual J."/>
            <person name="Pereto J."/>
            <person name="Porcar M."/>
        </authorList>
    </citation>
    <scope>NUCLEOTIDE SEQUENCE</scope>
    <source>
        <strain evidence="2">M10.2A</strain>
    </source>
</reference>
<dbReference type="CDD" id="cd07818">
    <property type="entry name" value="SRPBCC_1"/>
    <property type="match status" value="1"/>
</dbReference>
<dbReference type="RefSeq" id="WP_236134219.1">
    <property type="nucleotide sequence ID" value="NZ_JAKGTH010000009.1"/>
</dbReference>
<protein>
    <submittedName>
        <fullName evidence="2">GyrI-like domain-containing protein</fullName>
    </submittedName>
</protein>
<gene>
    <name evidence="2" type="ORF">L1I30_10365</name>
</gene>
<dbReference type="EMBL" id="JAKGTH010000009">
    <property type="protein sequence ID" value="MCF4102070.1"/>
    <property type="molecule type" value="Genomic_DNA"/>
</dbReference>
<evidence type="ECO:0000313" key="3">
    <source>
        <dbReference type="Proteomes" id="UP001179363"/>
    </source>
</evidence>
<dbReference type="InterPro" id="IPR029442">
    <property type="entry name" value="GyrI-like"/>
</dbReference>
<dbReference type="InterPro" id="IPR011256">
    <property type="entry name" value="Reg_factor_effector_dom_sf"/>
</dbReference>
<sequence length="352" mass="39911">MKILKYLFFLLLIAIIAGAIYIATKDGNYQVEESAVIAAPVSVVFNEVNNFKNWENWGPWMDDSDDMIITYSDTLSGEGANYSWKSEEMGDGKIRTQKVIPNSSIDQKITFITPYGTSKSDVYWNFEEIEEGTKVTWGMKGKQSFMEKLAFSFKDSSFTEMMRPMFTEGLDKLNTVTINKMDVHSINVDGITQFGGGFYMYTTTATKIGQIQVKMQQMFTEVSNYMESNNIPKIGNPFVLYNKWDEENGTAIYSTGIFTESLVITPADSNVLNGMMPMQKVLKVTLKGDYKYLKDAWNEAYKYLNDNALLASEEQASFELYKTNPNDVANPANFITEIYIPLRETQAPEASN</sequence>
<feature type="domain" description="AraC effector-binding" evidence="1">
    <location>
        <begin position="189"/>
        <end position="343"/>
    </location>
</feature>
<dbReference type="InterPro" id="IPR010499">
    <property type="entry name" value="AraC_E-bd"/>
</dbReference>
<comment type="caution">
    <text evidence="2">The sequence shown here is derived from an EMBL/GenBank/DDBJ whole genome shotgun (WGS) entry which is preliminary data.</text>
</comment>
<accession>A0ABS9EGS4</accession>
<dbReference type="Gene3D" id="3.20.80.10">
    <property type="entry name" value="Regulatory factor, effector binding domain"/>
    <property type="match status" value="1"/>
</dbReference>
<name>A0ABS9EGS4_9FLAO</name>
<proteinExistence type="predicted"/>
<dbReference type="InterPro" id="IPR019587">
    <property type="entry name" value="Polyketide_cyclase/dehydratase"/>
</dbReference>
<dbReference type="SMART" id="SM00871">
    <property type="entry name" value="AraC_E_bind"/>
    <property type="match status" value="1"/>
</dbReference>
<dbReference type="SUPFAM" id="SSF55961">
    <property type="entry name" value="Bet v1-like"/>
    <property type="match status" value="1"/>
</dbReference>
<dbReference type="Pfam" id="PF10604">
    <property type="entry name" value="Polyketide_cyc2"/>
    <property type="match status" value="1"/>
</dbReference>
<evidence type="ECO:0000313" key="2">
    <source>
        <dbReference type="EMBL" id="MCF4102070.1"/>
    </source>
</evidence>
<organism evidence="2 3">
    <name type="scientific">Gillisia lutea</name>
    <dbReference type="NCBI Taxonomy" id="2909668"/>
    <lineage>
        <taxon>Bacteria</taxon>
        <taxon>Pseudomonadati</taxon>
        <taxon>Bacteroidota</taxon>
        <taxon>Flavobacteriia</taxon>
        <taxon>Flavobacteriales</taxon>
        <taxon>Flavobacteriaceae</taxon>
        <taxon>Gillisia</taxon>
    </lineage>
</organism>
<evidence type="ECO:0000259" key="1">
    <source>
        <dbReference type="SMART" id="SM00871"/>
    </source>
</evidence>